<keyword evidence="3" id="KW-1003">Cell membrane</keyword>
<evidence type="ECO:0000313" key="15">
    <source>
        <dbReference type="Proteomes" id="UP000541444"/>
    </source>
</evidence>
<dbReference type="Gene3D" id="2.30.180.10">
    <property type="entry name" value="FAS1 domain"/>
    <property type="match status" value="1"/>
</dbReference>
<sequence>MAPSSLISLSFFLLVSSATAFNITKILGTYPDFSSFNSYLTQTQLATEINKRQTITVLVVANSEVDSLSSQPIDVVKRVLSAHVVLDYFDITKLQEMKKSSLLTTLFQSSGVAMNEQGFINVTKTVSGEIEFGSAVKGAPLTSKLVKMVAAQPYNISVLQISSPIVPTGIENANPNSTASPPHSASPATPPPSEGPAGPVAGSPKASKAPAPTKASPSAPSESPSDSADAPSDNADVPSEADAPDVSDSPLNSPPMAIADEPAGDSDESPAPSPPKTKSSSSARVTLGGFVGIVIVAVSSLVAL</sequence>
<dbReference type="EMBL" id="JACGCM010000503">
    <property type="protein sequence ID" value="KAF6171348.1"/>
    <property type="molecule type" value="Genomic_DNA"/>
</dbReference>
<keyword evidence="4" id="KW-0336">GPI-anchor</keyword>
<dbReference type="AlphaFoldDB" id="A0A7J7NWS8"/>
<name>A0A7J7NWS8_9MAGN</name>
<dbReference type="Proteomes" id="UP000541444">
    <property type="component" value="Unassembled WGS sequence"/>
</dbReference>
<dbReference type="PANTHER" id="PTHR32382:SF6">
    <property type="entry name" value="FASCICLIN-LIKE ARABINOGALACTAN PROTEIN 14"/>
    <property type="match status" value="1"/>
</dbReference>
<dbReference type="PROSITE" id="PS50213">
    <property type="entry name" value="FAS1"/>
    <property type="match status" value="1"/>
</dbReference>
<reference evidence="14 15" key="1">
    <citation type="journal article" date="2020" name="IScience">
        <title>Genome Sequencing of the Endangered Kingdonia uniflora (Circaeasteraceae, Ranunculales) Reveals Potential Mechanisms of Evolutionary Specialization.</title>
        <authorList>
            <person name="Sun Y."/>
            <person name="Deng T."/>
            <person name="Zhang A."/>
            <person name="Moore M.J."/>
            <person name="Landis J.B."/>
            <person name="Lin N."/>
            <person name="Zhang H."/>
            <person name="Zhang X."/>
            <person name="Huang J."/>
            <person name="Zhang X."/>
            <person name="Sun H."/>
            <person name="Wang H."/>
        </authorList>
    </citation>
    <scope>NUCLEOTIDE SEQUENCE [LARGE SCALE GENOMIC DNA]</scope>
    <source>
        <strain evidence="14">TB1705</strain>
        <tissue evidence="14">Leaf</tissue>
    </source>
</reference>
<dbReference type="OrthoDB" id="694090at2759"/>
<evidence type="ECO:0000259" key="13">
    <source>
        <dbReference type="PROSITE" id="PS50213"/>
    </source>
</evidence>
<dbReference type="Pfam" id="PF02469">
    <property type="entry name" value="Fasciclin"/>
    <property type="match status" value="1"/>
</dbReference>
<evidence type="ECO:0000256" key="11">
    <source>
        <dbReference type="SAM" id="MobiDB-lite"/>
    </source>
</evidence>
<dbReference type="InterPro" id="IPR036378">
    <property type="entry name" value="FAS1_dom_sf"/>
</dbReference>
<dbReference type="InterPro" id="IPR000782">
    <property type="entry name" value="FAS1_domain"/>
</dbReference>
<evidence type="ECO:0000256" key="9">
    <source>
        <dbReference type="ARBA" id="ARBA00023288"/>
    </source>
</evidence>
<evidence type="ECO:0000313" key="14">
    <source>
        <dbReference type="EMBL" id="KAF6171348.1"/>
    </source>
</evidence>
<comment type="caution">
    <text evidence="14">The sequence shown here is derived from an EMBL/GenBank/DDBJ whole genome shotgun (WGS) entry which is preliminary data.</text>
</comment>
<feature type="signal peptide" evidence="12">
    <location>
        <begin position="1"/>
        <end position="20"/>
    </location>
</feature>
<keyword evidence="5 12" id="KW-0732">Signal</keyword>
<comment type="similarity">
    <text evidence="2">Belongs to the fasciclin-like AGP family.</text>
</comment>
<organism evidence="14 15">
    <name type="scientific">Kingdonia uniflora</name>
    <dbReference type="NCBI Taxonomy" id="39325"/>
    <lineage>
        <taxon>Eukaryota</taxon>
        <taxon>Viridiplantae</taxon>
        <taxon>Streptophyta</taxon>
        <taxon>Embryophyta</taxon>
        <taxon>Tracheophyta</taxon>
        <taxon>Spermatophyta</taxon>
        <taxon>Magnoliopsida</taxon>
        <taxon>Ranunculales</taxon>
        <taxon>Circaeasteraceae</taxon>
        <taxon>Kingdonia</taxon>
    </lineage>
</organism>
<feature type="compositionally biased region" description="Low complexity" evidence="11">
    <location>
        <begin position="195"/>
        <end position="238"/>
    </location>
</feature>
<dbReference type="FunFam" id="2.30.180.10:FF:000015">
    <property type="entry name" value="Fasciclin-like arabinogalactan protein 3"/>
    <property type="match status" value="1"/>
</dbReference>
<keyword evidence="15" id="KW-1185">Reference proteome</keyword>
<evidence type="ECO:0000256" key="7">
    <source>
        <dbReference type="ARBA" id="ARBA00023136"/>
    </source>
</evidence>
<dbReference type="GO" id="GO:0005886">
    <property type="term" value="C:plasma membrane"/>
    <property type="evidence" value="ECO:0007669"/>
    <property type="project" value="UniProtKB-SubCell"/>
</dbReference>
<keyword evidence="7" id="KW-0472">Membrane</keyword>
<feature type="region of interest" description="Disordered" evidence="11">
    <location>
        <begin position="170"/>
        <end position="284"/>
    </location>
</feature>
<protein>
    <recommendedName>
        <fullName evidence="13">FAS1 domain-containing protein</fullName>
    </recommendedName>
</protein>
<keyword evidence="8" id="KW-0325">Glycoprotein</keyword>
<evidence type="ECO:0000256" key="8">
    <source>
        <dbReference type="ARBA" id="ARBA00023180"/>
    </source>
</evidence>
<feature type="compositionally biased region" description="Low complexity" evidence="11">
    <location>
        <begin position="172"/>
        <end position="187"/>
    </location>
</feature>
<keyword evidence="6" id="KW-0654">Proteoglycan</keyword>
<dbReference type="InterPro" id="IPR033254">
    <property type="entry name" value="Plant_FLA"/>
</dbReference>
<evidence type="ECO:0000256" key="10">
    <source>
        <dbReference type="ARBA" id="ARBA00024686"/>
    </source>
</evidence>
<proteinExistence type="inferred from homology"/>
<comment type="subcellular location">
    <subcellularLocation>
        <location evidence="1">Cell membrane</location>
        <topology evidence="1">Lipid-anchor</topology>
        <topology evidence="1">GPI-anchor</topology>
    </subcellularLocation>
</comment>
<evidence type="ECO:0000256" key="6">
    <source>
        <dbReference type="ARBA" id="ARBA00022974"/>
    </source>
</evidence>
<evidence type="ECO:0000256" key="12">
    <source>
        <dbReference type="SAM" id="SignalP"/>
    </source>
</evidence>
<feature type="chain" id="PRO_5029841257" description="FAS1 domain-containing protein" evidence="12">
    <location>
        <begin position="21"/>
        <end position="304"/>
    </location>
</feature>
<keyword evidence="9" id="KW-0449">Lipoprotein</keyword>
<comment type="function">
    <text evidence="10">May be a cell surface adhesion protein.</text>
</comment>
<dbReference type="PANTHER" id="PTHR32382">
    <property type="entry name" value="FASCICLIN-LIKE ARABINOGALACTAN PROTEIN"/>
    <property type="match status" value="1"/>
</dbReference>
<gene>
    <name evidence="14" type="ORF">GIB67_035738</name>
</gene>
<evidence type="ECO:0000256" key="5">
    <source>
        <dbReference type="ARBA" id="ARBA00022729"/>
    </source>
</evidence>
<dbReference type="SUPFAM" id="SSF82153">
    <property type="entry name" value="FAS1 domain"/>
    <property type="match status" value="1"/>
</dbReference>
<evidence type="ECO:0000256" key="1">
    <source>
        <dbReference type="ARBA" id="ARBA00004609"/>
    </source>
</evidence>
<feature type="domain" description="FAS1" evidence="13">
    <location>
        <begin position="20"/>
        <end position="150"/>
    </location>
</feature>
<evidence type="ECO:0000256" key="4">
    <source>
        <dbReference type="ARBA" id="ARBA00022622"/>
    </source>
</evidence>
<accession>A0A7J7NWS8</accession>
<evidence type="ECO:0000256" key="2">
    <source>
        <dbReference type="ARBA" id="ARBA00007843"/>
    </source>
</evidence>
<evidence type="ECO:0000256" key="3">
    <source>
        <dbReference type="ARBA" id="ARBA00022475"/>
    </source>
</evidence>
<dbReference type="GO" id="GO:0098552">
    <property type="term" value="C:side of membrane"/>
    <property type="evidence" value="ECO:0007669"/>
    <property type="project" value="UniProtKB-KW"/>
</dbReference>